<keyword evidence="6 10" id="KW-0328">Glycosyltransferase</keyword>
<comment type="catalytic activity">
    <reaction evidence="9">
        <text>nicotinate beta-D-ribonucleotide + CO2 + diphosphate = quinolinate + 5-phospho-alpha-D-ribose 1-diphosphate + 2 H(+)</text>
        <dbReference type="Rhea" id="RHEA:12733"/>
        <dbReference type="ChEBI" id="CHEBI:15378"/>
        <dbReference type="ChEBI" id="CHEBI:16526"/>
        <dbReference type="ChEBI" id="CHEBI:29959"/>
        <dbReference type="ChEBI" id="CHEBI:33019"/>
        <dbReference type="ChEBI" id="CHEBI:57502"/>
        <dbReference type="ChEBI" id="CHEBI:58017"/>
        <dbReference type="EC" id="2.4.2.19"/>
    </reaction>
</comment>
<comment type="function">
    <text evidence="1">Involved in the catabolism of quinolinic acid (QA).</text>
</comment>
<dbReference type="InterPro" id="IPR013785">
    <property type="entry name" value="Aldolase_TIM"/>
</dbReference>
<evidence type="ECO:0000259" key="11">
    <source>
        <dbReference type="Pfam" id="PF01729"/>
    </source>
</evidence>
<proteinExistence type="inferred from homology"/>
<comment type="caution">
    <text evidence="13">The sequence shown here is derived from an EMBL/GenBank/DDBJ whole genome shotgun (WGS) entry which is preliminary data.</text>
</comment>
<evidence type="ECO:0000259" key="12">
    <source>
        <dbReference type="Pfam" id="PF02749"/>
    </source>
</evidence>
<evidence type="ECO:0000256" key="5">
    <source>
        <dbReference type="ARBA" id="ARBA00022642"/>
    </source>
</evidence>
<dbReference type="PANTHER" id="PTHR32179">
    <property type="entry name" value="NICOTINATE-NUCLEOTIDE PYROPHOSPHORYLASE [CARBOXYLATING]"/>
    <property type="match status" value="1"/>
</dbReference>
<dbReference type="InterPro" id="IPR036068">
    <property type="entry name" value="Nicotinate_pribotase-like_C"/>
</dbReference>
<gene>
    <name evidence="13" type="primary">nadC</name>
    <name evidence="13" type="ORF">IW967_08990</name>
</gene>
<keyword evidence="7 10" id="KW-0808">Transferase</keyword>
<feature type="domain" description="Quinolinate phosphoribosyl transferase N-terminal" evidence="12">
    <location>
        <begin position="23"/>
        <end position="107"/>
    </location>
</feature>
<dbReference type="InterPro" id="IPR037128">
    <property type="entry name" value="Quinolinate_PRibosylTase_N_sf"/>
</dbReference>
<organism evidence="13 14">
    <name type="scientific">Alicyclobacillus mali</name>
    <name type="common">ex Roth et al. 2021</name>
    <dbReference type="NCBI Taxonomy" id="1123961"/>
    <lineage>
        <taxon>Bacteria</taxon>
        <taxon>Bacillati</taxon>
        <taxon>Bacillota</taxon>
        <taxon>Bacilli</taxon>
        <taxon>Bacillales</taxon>
        <taxon>Alicyclobacillaceae</taxon>
        <taxon>Alicyclobacillus</taxon>
    </lineage>
</organism>
<reference evidence="13 14" key="1">
    <citation type="submission" date="2020-11" db="EMBL/GenBank/DDBJ databases">
        <title>Genomic insight of Alicyclobacillus mali FL 18 reveals a new arsenic-resistant strain, with potential in environmental biotechnology.</title>
        <authorList>
            <person name="Fiorentino G."/>
            <person name="Gallo G."/>
            <person name="Aulitto M."/>
        </authorList>
    </citation>
    <scope>NUCLEOTIDE SEQUENCE [LARGE SCALE GENOMIC DNA]</scope>
    <source>
        <strain evidence="13 14">FL 18</strain>
    </source>
</reference>
<evidence type="ECO:0000256" key="4">
    <source>
        <dbReference type="ARBA" id="ARBA00011944"/>
    </source>
</evidence>
<evidence type="ECO:0000256" key="3">
    <source>
        <dbReference type="ARBA" id="ARBA00009400"/>
    </source>
</evidence>
<dbReference type="InterPro" id="IPR022412">
    <property type="entry name" value="Quinolinate_PRibosylTrfase_N"/>
</dbReference>
<dbReference type="Gene3D" id="3.20.20.70">
    <property type="entry name" value="Aldolase class I"/>
    <property type="match status" value="1"/>
</dbReference>
<evidence type="ECO:0000256" key="10">
    <source>
        <dbReference type="PIRNR" id="PIRNR006250"/>
    </source>
</evidence>
<keyword evidence="14" id="KW-1185">Reference proteome</keyword>
<dbReference type="Pfam" id="PF02749">
    <property type="entry name" value="QRPTase_N"/>
    <property type="match status" value="1"/>
</dbReference>
<evidence type="ECO:0000256" key="2">
    <source>
        <dbReference type="ARBA" id="ARBA00004893"/>
    </source>
</evidence>
<evidence type="ECO:0000256" key="9">
    <source>
        <dbReference type="ARBA" id="ARBA00047445"/>
    </source>
</evidence>
<dbReference type="SUPFAM" id="SSF54675">
    <property type="entry name" value="Nicotinate/Quinolinate PRTase N-terminal domain-like"/>
    <property type="match status" value="1"/>
</dbReference>
<dbReference type="InterPro" id="IPR002638">
    <property type="entry name" value="Quinolinate_PRibosylTrfase_C"/>
</dbReference>
<dbReference type="CDD" id="cd01572">
    <property type="entry name" value="QPRTase"/>
    <property type="match status" value="1"/>
</dbReference>
<dbReference type="RefSeq" id="WP_067846983.1">
    <property type="nucleotide sequence ID" value="NZ_JADPKZ010000040.1"/>
</dbReference>
<dbReference type="Gene3D" id="3.90.1170.20">
    <property type="entry name" value="Quinolinate phosphoribosyl transferase, N-terminal domain"/>
    <property type="match status" value="1"/>
</dbReference>
<dbReference type="EC" id="2.4.2.19" evidence="4"/>
<dbReference type="PIRSF" id="PIRSF006250">
    <property type="entry name" value="NadC_ModD"/>
    <property type="match status" value="1"/>
</dbReference>
<sequence length="281" mass="30239">MWLDVVTRDLVRLALAEDLGRGDLTTEAVIPADATARASVWIKEPSRVCGTDVAAWVFHAVDPTLRVTVACADGIDLDGPQIVMRVEGAARAILGAERTALNFLSRLTGIATAARDAVREIEGTKARILDTRKTTPGWRALEKYAVRVGGAWNHRFALDDMVLIKDNHIAIAGGVGEAVSRAKARAGFAHKIEVEVESLDQLEEAMAAGADVVLLDNMDLEIMREAVRRTGGRVPLEASGNMRPGRLRAVAETGVDFISMSHITMRAQAVDVGLDIDVELA</sequence>
<comment type="similarity">
    <text evidence="3 10">Belongs to the NadC/ModD family.</text>
</comment>
<dbReference type="InterPro" id="IPR004393">
    <property type="entry name" value="NadC"/>
</dbReference>
<evidence type="ECO:0000256" key="7">
    <source>
        <dbReference type="ARBA" id="ARBA00022679"/>
    </source>
</evidence>
<dbReference type="Proteomes" id="UP000642910">
    <property type="component" value="Unassembled WGS sequence"/>
</dbReference>
<protein>
    <recommendedName>
        <fullName evidence="4">nicotinate-nucleotide diphosphorylase (carboxylating)</fullName>
        <ecNumber evidence="4">2.4.2.19</ecNumber>
    </recommendedName>
    <alternativeName>
        <fullName evidence="8">Quinolinate phosphoribosyltransferase [decarboxylating]</fullName>
    </alternativeName>
</protein>
<keyword evidence="5" id="KW-0662">Pyridine nucleotide biosynthesis</keyword>
<dbReference type="InterPro" id="IPR027277">
    <property type="entry name" value="NadC/ModD"/>
</dbReference>
<dbReference type="EMBL" id="JADPKZ010000040">
    <property type="protein sequence ID" value="MBF8378001.1"/>
    <property type="molecule type" value="Genomic_DNA"/>
</dbReference>
<dbReference type="Pfam" id="PF01729">
    <property type="entry name" value="QRPTase_C"/>
    <property type="match status" value="1"/>
</dbReference>
<evidence type="ECO:0000256" key="8">
    <source>
        <dbReference type="ARBA" id="ARBA00033102"/>
    </source>
</evidence>
<evidence type="ECO:0000256" key="1">
    <source>
        <dbReference type="ARBA" id="ARBA00003237"/>
    </source>
</evidence>
<dbReference type="PANTHER" id="PTHR32179:SF3">
    <property type="entry name" value="NICOTINATE-NUCLEOTIDE PYROPHOSPHORYLASE [CARBOXYLATING]"/>
    <property type="match status" value="1"/>
</dbReference>
<feature type="domain" description="Quinolinate phosphoribosyl transferase C-terminal" evidence="11">
    <location>
        <begin position="110"/>
        <end position="275"/>
    </location>
</feature>
<accession>A0ABS0F446</accession>
<comment type="pathway">
    <text evidence="2">Cofactor biosynthesis; NAD(+) biosynthesis; nicotinate D-ribonucleotide from quinolinate: step 1/1.</text>
</comment>
<evidence type="ECO:0000313" key="13">
    <source>
        <dbReference type="EMBL" id="MBF8378001.1"/>
    </source>
</evidence>
<dbReference type="NCBIfam" id="TIGR00078">
    <property type="entry name" value="nadC"/>
    <property type="match status" value="1"/>
</dbReference>
<dbReference type="SUPFAM" id="SSF51690">
    <property type="entry name" value="Nicotinate/Quinolinate PRTase C-terminal domain-like"/>
    <property type="match status" value="1"/>
</dbReference>
<name>A0ABS0F446_9BACL</name>
<dbReference type="GO" id="GO:0004514">
    <property type="term" value="F:nicotinate-nucleotide diphosphorylase (carboxylating) activity"/>
    <property type="evidence" value="ECO:0007669"/>
    <property type="project" value="UniProtKB-EC"/>
</dbReference>
<evidence type="ECO:0000313" key="14">
    <source>
        <dbReference type="Proteomes" id="UP000642910"/>
    </source>
</evidence>
<evidence type="ECO:0000256" key="6">
    <source>
        <dbReference type="ARBA" id="ARBA00022676"/>
    </source>
</evidence>